<keyword evidence="1" id="KW-0472">Membrane</keyword>
<gene>
    <name evidence="2" type="ORF">F0M18_00245</name>
</gene>
<dbReference type="EMBL" id="VTUX01000001">
    <property type="protein sequence ID" value="KAA1193913.1"/>
    <property type="molecule type" value="Genomic_DNA"/>
</dbReference>
<feature type="transmembrane region" description="Helical" evidence="1">
    <location>
        <begin position="30"/>
        <end position="50"/>
    </location>
</feature>
<evidence type="ECO:0000313" key="3">
    <source>
        <dbReference type="Proteomes" id="UP000323708"/>
    </source>
</evidence>
<dbReference type="Proteomes" id="UP000323708">
    <property type="component" value="Unassembled WGS sequence"/>
</dbReference>
<proteinExistence type="predicted"/>
<evidence type="ECO:0000256" key="1">
    <source>
        <dbReference type="SAM" id="Phobius"/>
    </source>
</evidence>
<evidence type="ECO:0008006" key="4">
    <source>
        <dbReference type="Google" id="ProtNLM"/>
    </source>
</evidence>
<keyword evidence="1" id="KW-1133">Transmembrane helix</keyword>
<keyword evidence="1" id="KW-0812">Transmembrane</keyword>
<evidence type="ECO:0000313" key="2">
    <source>
        <dbReference type="EMBL" id="KAA1193913.1"/>
    </source>
</evidence>
<name>A0A5B0X3Q5_9GAMM</name>
<accession>A0A5B0X3Q5</accession>
<comment type="caution">
    <text evidence="2">The sequence shown here is derived from an EMBL/GenBank/DDBJ whole genome shotgun (WGS) entry which is preliminary data.</text>
</comment>
<reference evidence="2 3" key="1">
    <citation type="submission" date="2019-09" db="EMBL/GenBank/DDBJ databases">
        <authorList>
            <person name="Chen X.-Y."/>
        </authorList>
    </citation>
    <scope>NUCLEOTIDE SEQUENCE [LARGE SCALE GENOMIC DNA]</scope>
    <source>
        <strain evidence="2 3">NY5</strain>
    </source>
</reference>
<sequence>MSPIKIALLVGYIIIAGIGVVYSGTAAATWAWSFLALLAVAHLVEMAVFYSRCRQAGGSMAGHMLNVFLFGVFHMRELKEIP</sequence>
<dbReference type="AlphaFoldDB" id="A0A5B0X3Q5"/>
<protein>
    <recommendedName>
        <fullName evidence="4">DUF1145 domain-containing protein</fullName>
    </recommendedName>
</protein>
<dbReference type="RefSeq" id="WP_149609382.1">
    <property type="nucleotide sequence ID" value="NZ_VTUX01000001.1"/>
</dbReference>
<organism evidence="2 3">
    <name type="scientific">Pseudohalioglobus sediminis</name>
    <dbReference type="NCBI Taxonomy" id="2606449"/>
    <lineage>
        <taxon>Bacteria</taxon>
        <taxon>Pseudomonadati</taxon>
        <taxon>Pseudomonadota</taxon>
        <taxon>Gammaproteobacteria</taxon>
        <taxon>Cellvibrionales</taxon>
        <taxon>Halieaceae</taxon>
        <taxon>Pseudohalioglobus</taxon>
    </lineage>
</organism>
<feature type="transmembrane region" description="Helical" evidence="1">
    <location>
        <begin position="7"/>
        <end position="24"/>
    </location>
</feature>
<keyword evidence="3" id="KW-1185">Reference proteome</keyword>